<evidence type="ECO:0000256" key="1">
    <source>
        <dbReference type="ARBA" id="ARBA00022602"/>
    </source>
</evidence>
<dbReference type="HAMAP" id="MF_01984">
    <property type="entry name" value="ubiX_pad"/>
    <property type="match status" value="1"/>
</dbReference>
<evidence type="ECO:0000256" key="2">
    <source>
        <dbReference type="ARBA" id="ARBA00022630"/>
    </source>
</evidence>
<keyword evidence="2 5" id="KW-0285">Flavoprotein</keyword>
<evidence type="ECO:0000313" key="7">
    <source>
        <dbReference type="EMBL" id="MFA9479496.1"/>
    </source>
</evidence>
<comment type="caution">
    <text evidence="7">The sequence shown here is derived from an EMBL/GenBank/DDBJ whole genome shotgun (WGS) entry which is preliminary data.</text>
</comment>
<feature type="binding site" evidence="5">
    <location>
        <position position="136"/>
    </location>
    <ligand>
        <name>FMN</name>
        <dbReference type="ChEBI" id="CHEBI:58210"/>
    </ligand>
</feature>
<dbReference type="InterPro" id="IPR004507">
    <property type="entry name" value="UbiX-like"/>
</dbReference>
<dbReference type="EC" id="2.5.1.129" evidence="5"/>
<keyword evidence="3 5" id="KW-0288">FMN</keyword>
<sequence length="210" mass="22157">MNHPERIVVGISGASGAPYARRMVQLLLAAGVETHLVVSPLGQRLLHDELGMEGLDLAMLAGGEAGGPTPTGLVLHNHRDVGATIASGSFRHDGMIVVPCSSNTLAAIASGSAQNLMHRAAHVTLKERRRLVLVHREAPLSLVDIRNMQAVTEAGAIVCPASPGFYLGPQTVGDLVDFVVARGLDLLGVPHELHVRWDGKAPPRPTAERP</sequence>
<feature type="binding site" evidence="5">
    <location>
        <position position="39"/>
    </location>
    <ligand>
        <name>FMN</name>
        <dbReference type="ChEBI" id="CHEBI:58210"/>
    </ligand>
</feature>
<evidence type="ECO:0000256" key="5">
    <source>
        <dbReference type="HAMAP-Rule" id="MF_01984"/>
    </source>
</evidence>
<evidence type="ECO:0000256" key="3">
    <source>
        <dbReference type="ARBA" id="ARBA00022643"/>
    </source>
</evidence>
<organism evidence="7 8">
    <name type="scientific">Natronomicrosphaera hydrolytica</name>
    <dbReference type="NCBI Taxonomy" id="3242702"/>
    <lineage>
        <taxon>Bacteria</taxon>
        <taxon>Pseudomonadati</taxon>
        <taxon>Planctomycetota</taxon>
        <taxon>Phycisphaerae</taxon>
        <taxon>Phycisphaerales</taxon>
        <taxon>Phycisphaeraceae</taxon>
        <taxon>Natronomicrosphaera</taxon>
    </lineage>
</organism>
<dbReference type="Pfam" id="PF02441">
    <property type="entry name" value="Flavoprotein"/>
    <property type="match status" value="1"/>
</dbReference>
<comment type="function">
    <text evidence="5">Flavin prenyltransferase that catalyzes the synthesis of the prenylated FMN cofactor (prenyl-FMN) for 4-hydroxy-3-polyprenylbenzoic acid decarboxylase UbiD. The prenyltransferase is metal-independent and links a dimethylallyl moiety from dimethylallyl monophosphate (DMAP) to the flavin N5 and C6 atoms of FMN.</text>
</comment>
<comment type="caution">
    <text evidence="5">Lacks conserved residue(s) required for the propagation of feature annotation.</text>
</comment>
<dbReference type="Proteomes" id="UP001575105">
    <property type="component" value="Unassembled WGS sequence"/>
</dbReference>
<dbReference type="Gene3D" id="3.40.50.1950">
    <property type="entry name" value="Flavin prenyltransferase-like"/>
    <property type="match status" value="1"/>
</dbReference>
<dbReference type="RefSeq" id="WP_425346483.1">
    <property type="nucleotide sequence ID" value="NZ_JBGUBD010000009.1"/>
</dbReference>
<protein>
    <recommendedName>
        <fullName evidence="5">Flavin prenyltransferase UbiX</fullName>
        <ecNumber evidence="5">2.5.1.129</ecNumber>
    </recommendedName>
</protein>
<comment type="similarity">
    <text evidence="5">Belongs to the UbiX/PAD1 family.</text>
</comment>
<name>A0ABV4U7K8_9BACT</name>
<keyword evidence="1 5" id="KW-0637">Prenyltransferase</keyword>
<gene>
    <name evidence="5" type="primary">ubiX</name>
    <name evidence="7" type="ORF">ACERK3_14500</name>
</gene>
<feature type="binding site" evidence="5">
    <location>
        <position position="166"/>
    </location>
    <ligand>
        <name>dimethylallyl phosphate</name>
        <dbReference type="ChEBI" id="CHEBI:88052"/>
    </ligand>
</feature>
<dbReference type="InterPro" id="IPR003382">
    <property type="entry name" value="Flavoprotein"/>
</dbReference>
<comment type="catalytic activity">
    <reaction evidence="5">
        <text>dimethylallyl phosphate + FMNH2 = prenylated FMNH2 + phosphate</text>
        <dbReference type="Rhea" id="RHEA:37743"/>
        <dbReference type="ChEBI" id="CHEBI:43474"/>
        <dbReference type="ChEBI" id="CHEBI:57618"/>
        <dbReference type="ChEBI" id="CHEBI:87467"/>
        <dbReference type="ChEBI" id="CHEBI:88052"/>
        <dbReference type="EC" id="2.5.1.129"/>
    </reaction>
</comment>
<feature type="binding site" evidence="5">
    <location>
        <position position="182"/>
    </location>
    <ligand>
        <name>dimethylallyl phosphate</name>
        <dbReference type="ChEBI" id="CHEBI:88052"/>
    </ligand>
</feature>
<accession>A0ABV4U7K8</accession>
<feature type="domain" description="Flavoprotein" evidence="6">
    <location>
        <begin position="6"/>
        <end position="185"/>
    </location>
</feature>
<dbReference type="EMBL" id="JBGUBD010000009">
    <property type="protein sequence ID" value="MFA9479496.1"/>
    <property type="molecule type" value="Genomic_DNA"/>
</dbReference>
<evidence type="ECO:0000313" key="8">
    <source>
        <dbReference type="Proteomes" id="UP001575105"/>
    </source>
</evidence>
<evidence type="ECO:0000259" key="6">
    <source>
        <dbReference type="Pfam" id="PF02441"/>
    </source>
</evidence>
<keyword evidence="4 5" id="KW-0808">Transferase</keyword>
<dbReference type="SUPFAM" id="SSF52507">
    <property type="entry name" value="Homo-oligomeric flavin-containing Cys decarboxylases, HFCD"/>
    <property type="match status" value="1"/>
</dbReference>
<dbReference type="NCBIfam" id="NF004685">
    <property type="entry name" value="PRK06029.1"/>
    <property type="match status" value="1"/>
</dbReference>
<feature type="binding site" evidence="5">
    <location>
        <begin position="101"/>
        <end position="104"/>
    </location>
    <ligand>
        <name>FMN</name>
        <dbReference type="ChEBI" id="CHEBI:58210"/>
    </ligand>
</feature>
<feature type="binding site" evidence="5">
    <location>
        <begin position="13"/>
        <end position="15"/>
    </location>
    <ligand>
        <name>FMN</name>
        <dbReference type="ChEBI" id="CHEBI:58210"/>
    </ligand>
</feature>
<proteinExistence type="inferred from homology"/>
<dbReference type="NCBIfam" id="TIGR00421">
    <property type="entry name" value="ubiX_pad"/>
    <property type="match status" value="1"/>
</dbReference>
<reference evidence="7 8" key="1">
    <citation type="submission" date="2024-08" db="EMBL/GenBank/DDBJ databases">
        <title>Whole-genome sequencing of halo(alkali)philic microorganisms from hypersaline lakes.</title>
        <authorList>
            <person name="Sorokin D.Y."/>
            <person name="Merkel A.Y."/>
            <person name="Messina E."/>
            <person name="Yakimov M."/>
        </authorList>
    </citation>
    <scope>NUCLEOTIDE SEQUENCE [LARGE SCALE GENOMIC DNA]</scope>
    <source>
        <strain evidence="7 8">AB-hyl4</strain>
    </source>
</reference>
<evidence type="ECO:0000256" key="4">
    <source>
        <dbReference type="ARBA" id="ARBA00022679"/>
    </source>
</evidence>
<keyword evidence="8" id="KW-1185">Reference proteome</keyword>
<dbReference type="InterPro" id="IPR036551">
    <property type="entry name" value="Flavin_trans-like"/>
</dbReference>